<dbReference type="GO" id="GO:0001522">
    <property type="term" value="P:pseudouridine synthesis"/>
    <property type="evidence" value="ECO:0007669"/>
    <property type="project" value="InterPro"/>
</dbReference>
<accession>A0A1D9P208</accession>
<evidence type="ECO:0000256" key="6">
    <source>
        <dbReference type="PROSITE-ProRule" id="PRU00182"/>
    </source>
</evidence>
<dbReference type="Pfam" id="PF00849">
    <property type="entry name" value="PseudoU_synth_2"/>
    <property type="match status" value="1"/>
</dbReference>
<evidence type="ECO:0000256" key="3">
    <source>
        <dbReference type="ARBA" id="ARBA00023235"/>
    </source>
</evidence>
<dbReference type="AlphaFoldDB" id="A0A1D9P208"/>
<evidence type="ECO:0000313" key="9">
    <source>
        <dbReference type="Proteomes" id="UP000179284"/>
    </source>
</evidence>
<keyword evidence="3" id="KW-0413">Isomerase</keyword>
<dbReference type="PANTHER" id="PTHR21600:SF83">
    <property type="entry name" value="PSEUDOURIDYLATE SYNTHASE RPUSD4, MITOCHONDRIAL"/>
    <property type="match status" value="1"/>
</dbReference>
<keyword evidence="9" id="KW-1185">Reference proteome</keyword>
<dbReference type="GO" id="GO:0003723">
    <property type="term" value="F:RNA binding"/>
    <property type="evidence" value="ECO:0007669"/>
    <property type="project" value="UniProtKB-KW"/>
</dbReference>
<dbReference type="InterPro" id="IPR006224">
    <property type="entry name" value="PsdUridine_synth_RluA-like_CS"/>
</dbReference>
<reference evidence="9" key="1">
    <citation type="submission" date="2016-10" db="EMBL/GenBank/DDBJ databases">
        <title>The complete genome sequence of the rumen bacterium Butyrivibrio hungatei MB2003.</title>
        <authorList>
            <person name="Palevich N."/>
            <person name="Kelly W.J."/>
            <person name="Leahy S.C."/>
            <person name="Altermann E."/>
            <person name="Rakonjac J."/>
            <person name="Attwood G.T."/>
        </authorList>
    </citation>
    <scope>NUCLEOTIDE SEQUENCE [LARGE SCALE GENOMIC DNA]</scope>
    <source>
        <strain evidence="9">MB2003</strain>
    </source>
</reference>
<dbReference type="CDD" id="cd02869">
    <property type="entry name" value="PseudoU_synth_RluA_like"/>
    <property type="match status" value="1"/>
</dbReference>
<dbReference type="SUPFAM" id="SSF55120">
    <property type="entry name" value="Pseudouridine synthase"/>
    <property type="match status" value="1"/>
</dbReference>
<dbReference type="InterPro" id="IPR020103">
    <property type="entry name" value="PsdUridine_synth_cat_dom_sf"/>
</dbReference>
<dbReference type="GO" id="GO:0006396">
    <property type="term" value="P:RNA processing"/>
    <property type="evidence" value="ECO:0007669"/>
    <property type="project" value="UniProtKB-ARBA"/>
</dbReference>
<evidence type="ECO:0000256" key="5">
    <source>
        <dbReference type="ARBA" id="ARBA00033164"/>
    </source>
</evidence>
<keyword evidence="6" id="KW-0694">RNA-binding</keyword>
<dbReference type="PANTHER" id="PTHR21600">
    <property type="entry name" value="MITOCHONDRIAL RNA PSEUDOURIDINE SYNTHASE"/>
    <property type="match status" value="1"/>
</dbReference>
<evidence type="ECO:0000256" key="1">
    <source>
        <dbReference type="ARBA" id="ARBA00000073"/>
    </source>
</evidence>
<dbReference type="RefSeq" id="WP_071176085.1">
    <property type="nucleotide sequence ID" value="NZ_CP017831.1"/>
</dbReference>
<dbReference type="GO" id="GO:0140098">
    <property type="term" value="F:catalytic activity, acting on RNA"/>
    <property type="evidence" value="ECO:0007669"/>
    <property type="project" value="UniProtKB-ARBA"/>
</dbReference>
<sequence>MKEIIIDNNQLDKRLDSFLKGYLPNASGGFIYKMLRKKNITLNDKKAQGTEKLKLGDSIKIFFADETLEKFMGKESGAFEPTISFDYKKLGVEVIYEDSNIVLLSKPAGLLTQKAQPKDISLNDYLIEYLIDTGAITKKSLETYKPSVCNRLDRNTSGLVICAKTLAGARCMNRLLKERNLDKYYRTIVEGKLSDSFMLKGYLTKDEKKNKVEITSEPINSDSDYIETEYVPLEYLSDRNLTVIEVKLITGKPHQIRAHLSSIGHPIIGDIKYGGHKIAGLNYQLLHSYRIKFPNDLPEEFMYLAGKEYISKLPTAFEKVLGKG</sequence>
<feature type="domain" description="Pseudouridine synthase RsuA/RluA-like" evidence="7">
    <location>
        <begin position="100"/>
        <end position="262"/>
    </location>
</feature>
<evidence type="ECO:0000256" key="4">
    <source>
        <dbReference type="ARBA" id="ARBA00031870"/>
    </source>
</evidence>
<dbReference type="InterPro" id="IPR050188">
    <property type="entry name" value="RluA_PseudoU_synthase"/>
</dbReference>
<dbReference type="InterPro" id="IPR036986">
    <property type="entry name" value="S4_RNA-bd_sf"/>
</dbReference>
<dbReference type="Gene3D" id="3.10.290.10">
    <property type="entry name" value="RNA-binding S4 domain"/>
    <property type="match status" value="1"/>
</dbReference>
<name>A0A1D9P208_9FIRM</name>
<dbReference type="GO" id="GO:0009982">
    <property type="term" value="F:pseudouridine synthase activity"/>
    <property type="evidence" value="ECO:0007669"/>
    <property type="project" value="InterPro"/>
</dbReference>
<dbReference type="PROSITE" id="PS50889">
    <property type="entry name" value="S4"/>
    <property type="match status" value="1"/>
</dbReference>
<comment type="similarity">
    <text evidence="2">Belongs to the pseudouridine synthase RluA family.</text>
</comment>
<protein>
    <recommendedName>
        <fullName evidence="4">RNA pseudouridylate synthase</fullName>
    </recommendedName>
    <alternativeName>
        <fullName evidence="5">RNA-uridine isomerase</fullName>
    </alternativeName>
</protein>
<dbReference type="OrthoDB" id="9773999at2"/>
<dbReference type="InterPro" id="IPR006145">
    <property type="entry name" value="PsdUridine_synth_RsuA/RluA"/>
</dbReference>
<organism evidence="8 9">
    <name type="scientific">Butyrivibrio hungatei</name>
    <dbReference type="NCBI Taxonomy" id="185008"/>
    <lineage>
        <taxon>Bacteria</taxon>
        <taxon>Bacillati</taxon>
        <taxon>Bacillota</taxon>
        <taxon>Clostridia</taxon>
        <taxon>Lachnospirales</taxon>
        <taxon>Lachnospiraceae</taxon>
        <taxon>Butyrivibrio</taxon>
    </lineage>
</organism>
<dbReference type="Proteomes" id="UP000179284">
    <property type="component" value="Chromosome I"/>
</dbReference>
<dbReference type="EMBL" id="CP017831">
    <property type="protein sequence ID" value="AOZ96394.1"/>
    <property type="molecule type" value="Genomic_DNA"/>
</dbReference>
<dbReference type="Gene3D" id="3.30.2350.10">
    <property type="entry name" value="Pseudouridine synthase"/>
    <property type="match status" value="1"/>
</dbReference>
<dbReference type="PROSITE" id="PS01129">
    <property type="entry name" value="PSI_RLU"/>
    <property type="match status" value="1"/>
</dbReference>
<proteinExistence type="inferred from homology"/>
<evidence type="ECO:0000259" key="7">
    <source>
        <dbReference type="Pfam" id="PF00849"/>
    </source>
</evidence>
<gene>
    <name evidence="8" type="ORF">bhn_I1361</name>
</gene>
<evidence type="ECO:0000256" key="2">
    <source>
        <dbReference type="ARBA" id="ARBA00010876"/>
    </source>
</evidence>
<comment type="catalytic activity">
    <reaction evidence="1">
        <text>a uridine in RNA = a pseudouridine in RNA</text>
        <dbReference type="Rhea" id="RHEA:48348"/>
        <dbReference type="Rhea" id="RHEA-COMP:12068"/>
        <dbReference type="Rhea" id="RHEA-COMP:12069"/>
        <dbReference type="ChEBI" id="CHEBI:65314"/>
        <dbReference type="ChEBI" id="CHEBI:65315"/>
    </reaction>
</comment>
<dbReference type="KEGG" id="bhu:bhn_I1361"/>
<evidence type="ECO:0000313" key="8">
    <source>
        <dbReference type="EMBL" id="AOZ96394.1"/>
    </source>
</evidence>